<dbReference type="Proteomes" id="UP001235547">
    <property type="component" value="Chromosome 2"/>
</dbReference>
<dbReference type="InterPro" id="IPR003439">
    <property type="entry name" value="ABC_transporter-like_ATP-bd"/>
</dbReference>
<proteinExistence type="inferred from homology"/>
<keyword evidence="3" id="KW-0813">Transport</keyword>
<comment type="similarity">
    <text evidence="2">Belongs to the ABC transporter superfamily.</text>
</comment>
<evidence type="ECO:0000256" key="5">
    <source>
        <dbReference type="ARBA" id="ARBA00022840"/>
    </source>
</evidence>
<evidence type="ECO:0000256" key="2">
    <source>
        <dbReference type="ARBA" id="ARBA00005417"/>
    </source>
</evidence>
<dbReference type="InterPro" id="IPR003593">
    <property type="entry name" value="AAA+_ATPase"/>
</dbReference>
<dbReference type="PROSITE" id="PS50893">
    <property type="entry name" value="ABC_TRANSPORTER_2"/>
    <property type="match status" value="1"/>
</dbReference>
<reference evidence="7 8" key="1">
    <citation type="submission" date="2023-03" db="EMBL/GenBank/DDBJ databases">
        <authorList>
            <person name="Kaur S."/>
            <person name="Espinosa-Saiz D."/>
            <person name="Velazquez E."/>
            <person name="Menendez E."/>
            <person name="diCenzo G.C."/>
        </authorList>
    </citation>
    <scope>NUCLEOTIDE SEQUENCE [LARGE SCALE GENOMIC DNA]</scope>
    <source>
        <strain evidence="7 8">LMG 27395</strain>
    </source>
</reference>
<sequence length="376" mass="40656">MADIDIRAVHKSYGKSKTLHGVDLSFASGEFVVILGPSGCGKSTLLRMIAGLEEITAGEIAINSRVVNKLEPRQRGCAMVFQNYALYPHMTVAGNIGYALKVAGVSRAEREKRIEETAKIVGLSDYLTRRPAALSGGQRQRVAMARAIIREPKVFLFDEPLSNLDAKLRVTMRAEIRKLHQRLSATSIFVTHDQVEAMTLADKLVVMNKGRVEQVGQPLDIYHRPASVFVASFIGSPAMNLFETRVEAGTAMVRFGNAQLPIDDALAAQLRGKNVTVGIRPEQCVVVQAGTGVSAKVDFIEELGSGRVVHAEIDGQPFAAIIGEQMTVRPGDRISLELPLSQLHVFDRDSGRRIDVGPVTGAKENPAGIPALATVA</sequence>
<keyword evidence="4" id="KW-0547">Nucleotide-binding</keyword>
<evidence type="ECO:0000313" key="8">
    <source>
        <dbReference type="Proteomes" id="UP001235547"/>
    </source>
</evidence>
<evidence type="ECO:0000313" key="7">
    <source>
        <dbReference type="EMBL" id="WEX80825.1"/>
    </source>
</evidence>
<dbReference type="InterPro" id="IPR040582">
    <property type="entry name" value="OB_MalK-like"/>
</dbReference>
<dbReference type="InterPro" id="IPR047641">
    <property type="entry name" value="ABC_transpr_MalK/UgpC-like"/>
</dbReference>
<evidence type="ECO:0000256" key="4">
    <source>
        <dbReference type="ARBA" id="ARBA00022741"/>
    </source>
</evidence>
<dbReference type="SUPFAM" id="SSF50331">
    <property type="entry name" value="MOP-like"/>
    <property type="match status" value="1"/>
</dbReference>
<dbReference type="SUPFAM" id="SSF52540">
    <property type="entry name" value="P-loop containing nucleoside triphosphate hydrolases"/>
    <property type="match status" value="1"/>
</dbReference>
<dbReference type="Pfam" id="PF00005">
    <property type="entry name" value="ABC_tran"/>
    <property type="match status" value="1"/>
</dbReference>
<dbReference type="InterPro" id="IPR008995">
    <property type="entry name" value="Mo/tungstate-bd_C_term_dom"/>
</dbReference>
<evidence type="ECO:0000259" key="6">
    <source>
        <dbReference type="PROSITE" id="PS50893"/>
    </source>
</evidence>
<dbReference type="Gene3D" id="2.40.50.140">
    <property type="entry name" value="Nucleic acid-binding proteins"/>
    <property type="match status" value="1"/>
</dbReference>
<dbReference type="Gene3D" id="3.40.50.300">
    <property type="entry name" value="P-loop containing nucleotide triphosphate hydrolases"/>
    <property type="match status" value="1"/>
</dbReference>
<dbReference type="NCBIfam" id="NF008653">
    <property type="entry name" value="PRK11650.1"/>
    <property type="match status" value="1"/>
</dbReference>
<dbReference type="SMART" id="SM00382">
    <property type="entry name" value="AAA"/>
    <property type="match status" value="1"/>
</dbReference>
<dbReference type="InterPro" id="IPR015855">
    <property type="entry name" value="ABC_transpr_MalK-like"/>
</dbReference>
<gene>
    <name evidence="7" type="primary">ugpC</name>
    <name evidence="7" type="ORF">PYH38_000123</name>
</gene>
<protein>
    <submittedName>
        <fullName evidence="7">Sn-glycerol-3-phosphate ABC transporter ATP-binding protein UgpC</fullName>
    </submittedName>
</protein>
<keyword evidence="5 7" id="KW-0067">ATP-binding</keyword>
<dbReference type="GO" id="GO:0005524">
    <property type="term" value="F:ATP binding"/>
    <property type="evidence" value="ECO:0007669"/>
    <property type="project" value="UniProtKB-KW"/>
</dbReference>
<comment type="subcellular location">
    <subcellularLocation>
        <location evidence="1">Cell inner membrane</location>
        <topology evidence="1">Peripheral membrane protein</topology>
    </subcellularLocation>
</comment>
<dbReference type="RefSeq" id="WP_280731542.1">
    <property type="nucleotide sequence ID" value="NZ_CP120367.1"/>
</dbReference>
<organism evidence="7 8">
    <name type="scientific">Sinorhizobium numidicum</name>
    <dbReference type="NCBI Taxonomy" id="680248"/>
    <lineage>
        <taxon>Bacteria</taxon>
        <taxon>Pseudomonadati</taxon>
        <taxon>Pseudomonadota</taxon>
        <taxon>Alphaproteobacteria</taxon>
        <taxon>Hyphomicrobiales</taxon>
        <taxon>Rhizobiaceae</taxon>
        <taxon>Sinorhizobium/Ensifer group</taxon>
        <taxon>Sinorhizobium</taxon>
    </lineage>
</organism>
<dbReference type="CDD" id="cd03301">
    <property type="entry name" value="ABC_MalK_N"/>
    <property type="match status" value="1"/>
</dbReference>
<dbReference type="InterPro" id="IPR017871">
    <property type="entry name" value="ABC_transporter-like_CS"/>
</dbReference>
<dbReference type="PROSITE" id="PS00211">
    <property type="entry name" value="ABC_TRANSPORTER_1"/>
    <property type="match status" value="1"/>
</dbReference>
<evidence type="ECO:0000256" key="3">
    <source>
        <dbReference type="ARBA" id="ARBA00022448"/>
    </source>
</evidence>
<accession>A0ABY8CQA4</accession>
<dbReference type="PANTHER" id="PTHR43875">
    <property type="entry name" value="MALTODEXTRIN IMPORT ATP-BINDING PROTEIN MSMX"/>
    <property type="match status" value="1"/>
</dbReference>
<dbReference type="InterPro" id="IPR027417">
    <property type="entry name" value="P-loop_NTPase"/>
</dbReference>
<dbReference type="Pfam" id="PF17912">
    <property type="entry name" value="OB_MalK"/>
    <property type="match status" value="1"/>
</dbReference>
<name>A0ABY8CQA4_9HYPH</name>
<evidence type="ECO:0000256" key="1">
    <source>
        <dbReference type="ARBA" id="ARBA00004417"/>
    </source>
</evidence>
<dbReference type="Gene3D" id="2.40.50.100">
    <property type="match status" value="1"/>
</dbReference>
<dbReference type="PANTHER" id="PTHR43875:SF1">
    <property type="entry name" value="OSMOPROTECTIVE COMPOUNDS UPTAKE ATP-BINDING PROTEIN GGTA"/>
    <property type="match status" value="1"/>
</dbReference>
<dbReference type="EMBL" id="CP120370">
    <property type="protein sequence ID" value="WEX80825.1"/>
    <property type="molecule type" value="Genomic_DNA"/>
</dbReference>
<dbReference type="InterPro" id="IPR012340">
    <property type="entry name" value="NA-bd_OB-fold"/>
</dbReference>
<feature type="domain" description="ABC transporter" evidence="6">
    <location>
        <begin position="4"/>
        <end position="234"/>
    </location>
</feature>
<keyword evidence="8" id="KW-1185">Reference proteome</keyword>